<evidence type="ECO:0000256" key="1">
    <source>
        <dbReference type="SAM" id="Phobius"/>
    </source>
</evidence>
<gene>
    <name evidence="3" type="ORF">Cgig2_001643</name>
</gene>
<keyword evidence="4" id="KW-1185">Reference proteome</keyword>
<evidence type="ECO:0000313" key="3">
    <source>
        <dbReference type="EMBL" id="KAJ8419242.1"/>
    </source>
</evidence>
<evidence type="ECO:0000313" key="4">
    <source>
        <dbReference type="Proteomes" id="UP001153076"/>
    </source>
</evidence>
<dbReference type="Proteomes" id="UP001153076">
    <property type="component" value="Unassembled WGS sequence"/>
</dbReference>
<keyword evidence="1" id="KW-1133">Transmembrane helix</keyword>
<sequence length="256" mass="29826">MDEQGHQVEGFEKANMQKSQMVFGGTSQQLVILINSVLFGMYSYWASIFILPAEVVEKITMISRNFLWSGAAKFKRVPHLSWQQACFYRSQGGPGIKDYAIWNKALIAKLVWALAHKKDTLWVRWVHGRYLKNQLWWSYSPLPDNSEKDKVNWAMLVWARTVIPRHAFIVWVLIQHRLPTKTRLAKIAKIEKTITCAVITVAIYHIWSSRNQVLFDSKQIPGSKTVHLIKDQVKHRIVHMNKILGKYSRCIDRLLQ</sequence>
<name>A0A9Q1GFC3_9CARY</name>
<proteinExistence type="predicted"/>
<evidence type="ECO:0000259" key="2">
    <source>
        <dbReference type="Pfam" id="PF13966"/>
    </source>
</evidence>
<comment type="caution">
    <text evidence="3">The sequence shown here is derived from an EMBL/GenBank/DDBJ whole genome shotgun (WGS) entry which is preliminary data.</text>
</comment>
<dbReference type="Pfam" id="PF13966">
    <property type="entry name" value="zf-RVT"/>
    <property type="match status" value="1"/>
</dbReference>
<dbReference type="PANTHER" id="PTHR33116:SF66">
    <property type="entry name" value="REVERSE TRANSCRIPTASE ZINC-BINDING DOMAIN-CONTAINING PROTEIN"/>
    <property type="match status" value="1"/>
</dbReference>
<feature type="domain" description="Reverse transcriptase zinc-binding" evidence="2">
    <location>
        <begin position="147"/>
        <end position="198"/>
    </location>
</feature>
<dbReference type="AlphaFoldDB" id="A0A9Q1GFC3"/>
<dbReference type="PANTHER" id="PTHR33116">
    <property type="entry name" value="REVERSE TRANSCRIPTASE ZINC-BINDING DOMAIN-CONTAINING PROTEIN-RELATED-RELATED"/>
    <property type="match status" value="1"/>
</dbReference>
<protein>
    <recommendedName>
        <fullName evidence="2">Reverse transcriptase zinc-binding domain-containing protein</fullName>
    </recommendedName>
</protein>
<keyword evidence="1" id="KW-0812">Transmembrane</keyword>
<feature type="transmembrane region" description="Helical" evidence="1">
    <location>
        <begin position="30"/>
        <end position="51"/>
    </location>
</feature>
<dbReference type="EMBL" id="JAKOGI010005821">
    <property type="protein sequence ID" value="KAJ8419242.1"/>
    <property type="molecule type" value="Genomic_DNA"/>
</dbReference>
<accession>A0A9Q1GFC3</accession>
<keyword evidence="1" id="KW-0472">Membrane</keyword>
<dbReference type="InterPro" id="IPR026960">
    <property type="entry name" value="RVT-Znf"/>
</dbReference>
<organism evidence="3 4">
    <name type="scientific">Carnegiea gigantea</name>
    <dbReference type="NCBI Taxonomy" id="171969"/>
    <lineage>
        <taxon>Eukaryota</taxon>
        <taxon>Viridiplantae</taxon>
        <taxon>Streptophyta</taxon>
        <taxon>Embryophyta</taxon>
        <taxon>Tracheophyta</taxon>
        <taxon>Spermatophyta</taxon>
        <taxon>Magnoliopsida</taxon>
        <taxon>eudicotyledons</taxon>
        <taxon>Gunneridae</taxon>
        <taxon>Pentapetalae</taxon>
        <taxon>Caryophyllales</taxon>
        <taxon>Cactineae</taxon>
        <taxon>Cactaceae</taxon>
        <taxon>Cactoideae</taxon>
        <taxon>Echinocereeae</taxon>
        <taxon>Carnegiea</taxon>
    </lineage>
</organism>
<reference evidence="3" key="1">
    <citation type="submission" date="2022-04" db="EMBL/GenBank/DDBJ databases">
        <title>Carnegiea gigantea Genome sequencing and assembly v2.</title>
        <authorList>
            <person name="Copetti D."/>
            <person name="Sanderson M.J."/>
            <person name="Burquez A."/>
            <person name="Wojciechowski M.F."/>
        </authorList>
    </citation>
    <scope>NUCLEOTIDE SEQUENCE</scope>
    <source>
        <strain evidence="3">SGP5-SGP5p</strain>
        <tissue evidence="3">Aerial part</tissue>
    </source>
</reference>
<dbReference type="OrthoDB" id="1938625at2759"/>